<protein>
    <submittedName>
        <fullName evidence="2">Transposase</fullName>
    </submittedName>
</protein>
<dbReference type="InterPro" id="IPR024445">
    <property type="entry name" value="Tnp_ISXO2-like"/>
</dbReference>
<dbReference type="Pfam" id="PF12762">
    <property type="entry name" value="DDE_Tnp_IS1595"/>
    <property type="match status" value="1"/>
</dbReference>
<evidence type="ECO:0000313" key="2">
    <source>
        <dbReference type="EMBL" id="KGO78810.1"/>
    </source>
</evidence>
<gene>
    <name evidence="2" type="ORF">Q763_16620</name>
</gene>
<dbReference type="eggNOG" id="COG3677">
    <property type="taxonomic scope" value="Bacteria"/>
</dbReference>
<dbReference type="SMART" id="SM01126">
    <property type="entry name" value="DDE_Tnp_IS1595"/>
    <property type="match status" value="1"/>
</dbReference>
<dbReference type="PANTHER" id="PTHR47163:SF2">
    <property type="entry name" value="SI:DKEY-17M8.2"/>
    <property type="match status" value="1"/>
</dbReference>
<feature type="domain" description="ISXO2-like transposase" evidence="1">
    <location>
        <begin position="128"/>
        <end position="279"/>
    </location>
</feature>
<dbReference type="EMBL" id="JRLV01000026">
    <property type="protein sequence ID" value="KGO78810.1"/>
    <property type="molecule type" value="Genomic_DNA"/>
</dbReference>
<reference evidence="2 3" key="1">
    <citation type="submission" date="2013-09" db="EMBL/GenBank/DDBJ databases">
        <authorList>
            <person name="Zeng Z."/>
            <person name="Chen C."/>
        </authorList>
    </citation>
    <scope>NUCLEOTIDE SEQUENCE [LARGE SCALE GENOMIC DNA]</scope>
    <source>
        <strain evidence="2 3">F44-8</strain>
    </source>
</reference>
<evidence type="ECO:0000259" key="1">
    <source>
        <dbReference type="SMART" id="SM01126"/>
    </source>
</evidence>
<dbReference type="Proteomes" id="UP000030129">
    <property type="component" value="Unassembled WGS sequence"/>
</dbReference>
<evidence type="ECO:0000313" key="3">
    <source>
        <dbReference type="Proteomes" id="UP000030129"/>
    </source>
</evidence>
<keyword evidence="3" id="KW-1185">Reference proteome</keyword>
<sequence length="307" mass="35530">MFSTNIKSVLDLITTFSTEDKCMEYLELIRWGNNPISPFDATSTVYKCKGYKYKCKNTGKYFNVKTGTMYDNTKMPLQKWFLAVWLVTAHKKGISSMQLGRDLDITQKSAWFMLQRIRACFGIENDSELDGVVEVDETFVGGKNKKRHHDKKVPLSQGRSFKDKVPVLGMLQRGGKLVCAVVNNTQKQSIQPLIRHYVKEGAKLISDEWRGYNGLGNRYRHKIVNHGKKEYVNKFDSGIHSNSIEGFWGILKRGLIGIYNKVSKKHLQLYVDEFVYRFNMRLLPDSDKFNWLLVNSGVRTKYKELIQ</sequence>
<dbReference type="AlphaFoldDB" id="A0A0A2LRI4"/>
<dbReference type="RefSeq" id="WP_035136094.1">
    <property type="nucleotide sequence ID" value="NZ_JRLV01000026.1"/>
</dbReference>
<dbReference type="NCBIfam" id="NF033547">
    <property type="entry name" value="transpos_IS1595"/>
    <property type="match status" value="1"/>
</dbReference>
<dbReference type="STRING" id="1406840.Q763_16620"/>
<proteinExistence type="predicted"/>
<comment type="caution">
    <text evidence="2">The sequence shown here is derived from an EMBL/GenBank/DDBJ whole genome shotgun (WGS) entry which is preliminary data.</text>
</comment>
<dbReference type="InterPro" id="IPR053164">
    <property type="entry name" value="IS1016-like_transposase"/>
</dbReference>
<accession>A0A0A2LRI4</accession>
<dbReference type="PANTHER" id="PTHR47163">
    <property type="entry name" value="DDE_TNP_IS1595 DOMAIN-CONTAINING PROTEIN"/>
    <property type="match status" value="1"/>
</dbReference>
<organism evidence="2 3">
    <name type="scientific">Flavobacterium beibuense F44-8</name>
    <dbReference type="NCBI Taxonomy" id="1406840"/>
    <lineage>
        <taxon>Bacteria</taxon>
        <taxon>Pseudomonadati</taxon>
        <taxon>Bacteroidota</taxon>
        <taxon>Flavobacteriia</taxon>
        <taxon>Flavobacteriales</taxon>
        <taxon>Flavobacteriaceae</taxon>
        <taxon>Flavobacterium</taxon>
    </lineage>
</organism>
<name>A0A0A2LRI4_9FLAO</name>